<dbReference type="PATRIC" id="fig|388467.6.peg.4314"/>
<dbReference type="Gene3D" id="3.40.50.1010">
    <property type="entry name" value="5'-nuclease"/>
    <property type="match status" value="1"/>
</dbReference>
<proteinExistence type="predicted"/>
<dbReference type="InterPro" id="IPR002716">
    <property type="entry name" value="PIN_dom"/>
</dbReference>
<accession>A0A073CL69</accession>
<dbReference type="eggNOG" id="COG2402">
    <property type="taxonomic scope" value="Bacteria"/>
</dbReference>
<evidence type="ECO:0000313" key="3">
    <source>
        <dbReference type="Proteomes" id="UP000027395"/>
    </source>
</evidence>
<dbReference type="STRING" id="388467.A19Y_4376"/>
<dbReference type="Proteomes" id="UP000027395">
    <property type="component" value="Chromosome"/>
</dbReference>
<dbReference type="Pfam" id="PF01850">
    <property type="entry name" value="PIN"/>
    <property type="match status" value="1"/>
</dbReference>
<feature type="domain" description="PIN" evidence="1">
    <location>
        <begin position="27"/>
        <end position="144"/>
    </location>
</feature>
<dbReference type="AlphaFoldDB" id="A0A073CL69"/>
<evidence type="ECO:0000313" key="2">
    <source>
        <dbReference type="EMBL" id="KEI69044.1"/>
    </source>
</evidence>
<organism evidence="2 3">
    <name type="scientific">Planktothrix agardhii (strain NIVA-CYA 126/8)</name>
    <dbReference type="NCBI Taxonomy" id="388467"/>
    <lineage>
        <taxon>Bacteria</taxon>
        <taxon>Bacillati</taxon>
        <taxon>Cyanobacteriota</taxon>
        <taxon>Cyanophyceae</taxon>
        <taxon>Oscillatoriophycideae</taxon>
        <taxon>Oscillatoriales</taxon>
        <taxon>Microcoleaceae</taxon>
        <taxon>Planktothrix</taxon>
    </lineage>
</organism>
<evidence type="ECO:0000259" key="1">
    <source>
        <dbReference type="Pfam" id="PF01850"/>
    </source>
</evidence>
<sequence>MVVLKGTLICRLITSNISLKVLTKNMVIVDSGFWIALINRRDDYHVLAQEVLDTIDEPLVTTWCVITEACHILLKRTGTNAQQTFIHSLEIGAFEVFDLKVQDGKRISELMNQYSSLPMDLADASLIILAEHLGHGRILSVDFRDFNTYRWKNRHPFENLMSIN</sequence>
<dbReference type="InterPro" id="IPR029060">
    <property type="entry name" value="PIN-like_dom_sf"/>
</dbReference>
<dbReference type="HOGENOM" id="CLU_143452_1_1_3"/>
<dbReference type="EMBL" id="CM002803">
    <property type="protein sequence ID" value="KEI69044.1"/>
    <property type="molecule type" value="Genomic_DNA"/>
</dbReference>
<reference evidence="2 3" key="1">
    <citation type="journal article" date="2014" name="Appl. Environ. Microbiol.">
        <title>Elucidation of insertion elements encoded on plasmids and in vitro construction of shuttle vectors from the toxic cyanobacterium Planktothrix.</title>
        <authorList>
            <person name="Christiansen G."/>
            <person name="Goesmann A."/>
            <person name="Kurmayer R."/>
        </authorList>
    </citation>
    <scope>NUCLEOTIDE SEQUENCE [LARGE SCALE GENOMIC DNA]</scope>
    <source>
        <strain evidence="2 3">NIVA-CYA 126/8</strain>
    </source>
</reference>
<dbReference type="SUPFAM" id="SSF88723">
    <property type="entry name" value="PIN domain-like"/>
    <property type="match status" value="1"/>
</dbReference>
<keyword evidence="3" id="KW-1185">Reference proteome</keyword>
<name>A0A073CL69_PLAA1</name>
<gene>
    <name evidence="2" type="ORF">A19Y_4376</name>
</gene>
<protein>
    <recommendedName>
        <fullName evidence="1">PIN domain-containing protein</fullName>
    </recommendedName>
</protein>